<dbReference type="EMBL" id="JACIJO010000003">
    <property type="protein sequence ID" value="MBB6328394.1"/>
    <property type="molecule type" value="Genomic_DNA"/>
</dbReference>
<organism evidence="1 2">
    <name type="scientific">Algoriphagus iocasae</name>
    <dbReference type="NCBI Taxonomy" id="1836499"/>
    <lineage>
        <taxon>Bacteria</taxon>
        <taxon>Pseudomonadati</taxon>
        <taxon>Bacteroidota</taxon>
        <taxon>Cytophagia</taxon>
        <taxon>Cytophagales</taxon>
        <taxon>Cyclobacteriaceae</taxon>
        <taxon>Algoriphagus</taxon>
    </lineage>
</organism>
<keyword evidence="2" id="KW-1185">Reference proteome</keyword>
<sequence length="48" mass="5418">MTSNLLAGMNNLLTPLPMEESYYRSEGLWKKGQIVANVCVKLNILNYS</sequence>
<protein>
    <submittedName>
        <fullName evidence="1">Uncharacterized protein</fullName>
    </submittedName>
</protein>
<gene>
    <name evidence="1" type="ORF">FHS59_004037</name>
</gene>
<reference evidence="1 2" key="1">
    <citation type="submission" date="2020-08" db="EMBL/GenBank/DDBJ databases">
        <title>Genomic Encyclopedia of Type Strains, Phase IV (KMG-IV): sequencing the most valuable type-strain genomes for metagenomic binning, comparative biology and taxonomic classification.</title>
        <authorList>
            <person name="Goeker M."/>
        </authorList>
    </citation>
    <scope>NUCLEOTIDE SEQUENCE [LARGE SCALE GENOMIC DNA]</scope>
    <source>
        <strain evidence="1 2">DSM 102044</strain>
    </source>
</reference>
<proteinExistence type="predicted"/>
<comment type="caution">
    <text evidence="1">The sequence shown here is derived from an EMBL/GenBank/DDBJ whole genome shotgun (WGS) entry which is preliminary data.</text>
</comment>
<evidence type="ECO:0000313" key="1">
    <source>
        <dbReference type="EMBL" id="MBB6328394.1"/>
    </source>
</evidence>
<dbReference type="Proteomes" id="UP000588604">
    <property type="component" value="Unassembled WGS sequence"/>
</dbReference>
<name>A0A841MUW5_9BACT</name>
<accession>A0A841MUW5</accession>
<dbReference type="AlphaFoldDB" id="A0A841MUW5"/>
<evidence type="ECO:0000313" key="2">
    <source>
        <dbReference type="Proteomes" id="UP000588604"/>
    </source>
</evidence>